<dbReference type="Pfam" id="PF05199">
    <property type="entry name" value="GMC_oxred_C"/>
    <property type="match status" value="1"/>
</dbReference>
<keyword evidence="7" id="KW-1185">Reference proteome</keyword>
<dbReference type="PANTHER" id="PTHR11552:SF80">
    <property type="entry name" value="GMC OXIDOREDUCTASE"/>
    <property type="match status" value="1"/>
</dbReference>
<evidence type="ECO:0000259" key="4">
    <source>
        <dbReference type="Pfam" id="PF00732"/>
    </source>
</evidence>
<feature type="domain" description="Glucose-methanol-choline oxidoreductase N-terminal" evidence="4">
    <location>
        <begin position="127"/>
        <end position="394"/>
    </location>
</feature>
<reference evidence="6" key="1">
    <citation type="submission" date="2023-01" db="EMBL/GenBank/DDBJ databases">
        <title>Colletotrichum chrysophilum M932 genome sequence.</title>
        <authorList>
            <person name="Baroncelli R."/>
        </authorList>
    </citation>
    <scope>NUCLEOTIDE SEQUENCE</scope>
    <source>
        <strain evidence="6">M932</strain>
    </source>
</reference>
<gene>
    <name evidence="6" type="ORF">CCHR01_12705</name>
</gene>
<keyword evidence="3" id="KW-0732">Signal</keyword>
<accession>A0AAD9EB53</accession>
<proteinExistence type="inferred from homology"/>
<evidence type="ECO:0000313" key="7">
    <source>
        <dbReference type="Proteomes" id="UP001243330"/>
    </source>
</evidence>
<evidence type="ECO:0000256" key="3">
    <source>
        <dbReference type="SAM" id="SignalP"/>
    </source>
</evidence>
<dbReference type="AlphaFoldDB" id="A0AAD9EB53"/>
<dbReference type="PANTHER" id="PTHR11552">
    <property type="entry name" value="GLUCOSE-METHANOL-CHOLINE GMC OXIDOREDUCTASE"/>
    <property type="match status" value="1"/>
</dbReference>
<protein>
    <submittedName>
        <fullName evidence="6">Choline dehydrogenase</fullName>
    </submittedName>
</protein>
<dbReference type="PIRSF" id="PIRSF000137">
    <property type="entry name" value="Alcohol_oxidase"/>
    <property type="match status" value="1"/>
</dbReference>
<dbReference type="InterPro" id="IPR007867">
    <property type="entry name" value="GMC_OxRtase_C"/>
</dbReference>
<organism evidence="6 7">
    <name type="scientific">Colletotrichum chrysophilum</name>
    <dbReference type="NCBI Taxonomy" id="1836956"/>
    <lineage>
        <taxon>Eukaryota</taxon>
        <taxon>Fungi</taxon>
        <taxon>Dikarya</taxon>
        <taxon>Ascomycota</taxon>
        <taxon>Pezizomycotina</taxon>
        <taxon>Sordariomycetes</taxon>
        <taxon>Hypocreomycetidae</taxon>
        <taxon>Glomerellales</taxon>
        <taxon>Glomerellaceae</taxon>
        <taxon>Colletotrichum</taxon>
        <taxon>Colletotrichum gloeosporioides species complex</taxon>
    </lineage>
</organism>
<dbReference type="Proteomes" id="UP001243330">
    <property type="component" value="Unassembled WGS sequence"/>
</dbReference>
<evidence type="ECO:0000256" key="1">
    <source>
        <dbReference type="ARBA" id="ARBA00010790"/>
    </source>
</evidence>
<feature type="signal peptide" evidence="3">
    <location>
        <begin position="1"/>
        <end position="19"/>
    </location>
</feature>
<feature type="domain" description="Glucose-methanol-choline oxidoreductase C-terminal" evidence="5">
    <location>
        <begin position="462"/>
        <end position="595"/>
    </location>
</feature>
<evidence type="ECO:0000313" key="6">
    <source>
        <dbReference type="EMBL" id="KAK1844664.1"/>
    </source>
</evidence>
<dbReference type="InterPro" id="IPR012132">
    <property type="entry name" value="GMC_OxRdtase"/>
</dbReference>
<dbReference type="Pfam" id="PF00732">
    <property type="entry name" value="GMC_oxred_N"/>
    <property type="match status" value="1"/>
</dbReference>
<dbReference type="Gene3D" id="3.50.50.60">
    <property type="entry name" value="FAD/NAD(P)-binding domain"/>
    <property type="match status" value="1"/>
</dbReference>
<dbReference type="EMBL" id="JAQOWY010000302">
    <property type="protein sequence ID" value="KAK1844664.1"/>
    <property type="molecule type" value="Genomic_DNA"/>
</dbReference>
<keyword evidence="2" id="KW-0274">FAD</keyword>
<feature type="binding site" evidence="2">
    <location>
        <position position="577"/>
    </location>
    <ligand>
        <name>FAD</name>
        <dbReference type="ChEBI" id="CHEBI:57692"/>
    </ligand>
</feature>
<name>A0AAD9EB53_9PEZI</name>
<feature type="chain" id="PRO_5042069855" evidence="3">
    <location>
        <begin position="20"/>
        <end position="621"/>
    </location>
</feature>
<dbReference type="InterPro" id="IPR000172">
    <property type="entry name" value="GMC_OxRdtase_N"/>
</dbReference>
<comment type="cofactor">
    <cofactor evidence="2">
        <name>FAD</name>
        <dbReference type="ChEBI" id="CHEBI:57692"/>
    </cofactor>
</comment>
<evidence type="ECO:0000259" key="5">
    <source>
        <dbReference type="Pfam" id="PF05199"/>
    </source>
</evidence>
<dbReference type="SUPFAM" id="SSF54373">
    <property type="entry name" value="FAD-linked reductases, C-terminal domain"/>
    <property type="match status" value="1"/>
</dbReference>
<evidence type="ECO:0000256" key="2">
    <source>
        <dbReference type="PIRSR" id="PIRSR000137-2"/>
    </source>
</evidence>
<comment type="similarity">
    <text evidence="1">Belongs to the GMC oxidoreductase family.</text>
</comment>
<dbReference type="SUPFAM" id="SSF51905">
    <property type="entry name" value="FAD/NAD(P)-binding domain"/>
    <property type="match status" value="1"/>
</dbReference>
<feature type="binding site" evidence="2">
    <location>
        <position position="134"/>
    </location>
    <ligand>
        <name>FAD</name>
        <dbReference type="ChEBI" id="CHEBI:57692"/>
    </ligand>
</feature>
<comment type="caution">
    <text evidence="6">The sequence shown here is derived from an EMBL/GenBank/DDBJ whole genome shotgun (WGS) entry which is preliminary data.</text>
</comment>
<keyword evidence="2" id="KW-0285">Flavoprotein</keyword>
<dbReference type="InterPro" id="IPR036188">
    <property type="entry name" value="FAD/NAD-bd_sf"/>
</dbReference>
<dbReference type="Gene3D" id="3.30.410.40">
    <property type="match status" value="1"/>
</dbReference>
<sequence>MNFSYLLIFFLLYFNGALSETSEVPETYEYIVVGSGPGGGPLAANLAREGHTVLLVEAGDDQADNINSYMVYNNTPAINDPLTRWDFFVTRDTPEIDSVYDFTTWNTTDGDFYVGLDPPSGSARLGVYYPRAGVLGGCAMHNAATISLPADVDWQDIADLTGDETWSPANMRKYLVRLERCNYLVNGSTASHGFTGYIDTSQSDYSWALNESDVSTLALHASTALGFPPGINFTELAGLLGRDINSDDAERDNLLGVFTPHTHSRNGVRSSPSNYIRATVGDERKFPLTLQLNTLATKIIFDQPADGNTAPRAVGVEYLQGQSLYSRDPRHDPSQVGVPGKAFASKEVIISGGVFNTPQLLKLSGVGPADELEKFDIPLIEDLPGVGINMHDNLEGVIYGTFEKPVVGFWDMFMRTSVAERTRDIHFYCGSFNFMGFFPGMPGWAENEFECGFMQLHPRNINGTVKLRSTDPREAPNIHLGFFSQGDDADLDSMVEAINLARSVLTNLTDNSFTEHRPCRQGATSCTNEEQKAFLRVQTYSHHVTGSCAIGADDDPMAVLDSKFRVRGVQGLRVVDGSVFPVQPGEVPTLATFMVSEKALGDILADAQRTFIRNFEGPIFS</sequence>
<dbReference type="GO" id="GO:0016614">
    <property type="term" value="F:oxidoreductase activity, acting on CH-OH group of donors"/>
    <property type="evidence" value="ECO:0007669"/>
    <property type="project" value="InterPro"/>
</dbReference>
<dbReference type="GO" id="GO:0050660">
    <property type="term" value="F:flavin adenine dinucleotide binding"/>
    <property type="evidence" value="ECO:0007669"/>
    <property type="project" value="InterPro"/>
</dbReference>